<reference evidence="1 2" key="1">
    <citation type="submission" date="2017-03" db="EMBL/GenBank/DDBJ databases">
        <title>Whole genome sequences of fourteen strains of Bradyrhizobium canariense and one strain of Bradyrhizobium japonicum isolated from Lupinus (Papilionoideae: Genisteae) species in Algeria.</title>
        <authorList>
            <person name="Crovadore J."/>
            <person name="Chekireb D."/>
            <person name="Brachmann A."/>
            <person name="Chablais R."/>
            <person name="Cochard B."/>
            <person name="Lefort F."/>
        </authorList>
    </citation>
    <scope>NUCLEOTIDE SEQUENCE [LARGE SCALE GENOMIC DNA]</scope>
    <source>
        <strain evidence="1 2">UBMA197</strain>
    </source>
</reference>
<organism evidence="1 2">
    <name type="scientific">Bradyrhizobium japonicum</name>
    <dbReference type="NCBI Taxonomy" id="375"/>
    <lineage>
        <taxon>Bacteria</taxon>
        <taxon>Pseudomonadati</taxon>
        <taxon>Pseudomonadota</taxon>
        <taxon>Alphaproteobacteria</taxon>
        <taxon>Hyphomicrobiales</taxon>
        <taxon>Nitrobacteraceae</taxon>
        <taxon>Bradyrhizobium</taxon>
    </lineage>
</organism>
<accession>A0A1Y2JNN9</accession>
<evidence type="ECO:0000313" key="2">
    <source>
        <dbReference type="Proteomes" id="UP000193335"/>
    </source>
</evidence>
<gene>
    <name evidence="1" type="ORF">BSZ19_18500</name>
</gene>
<evidence type="ECO:0000313" key="1">
    <source>
        <dbReference type="EMBL" id="OSJ32543.1"/>
    </source>
</evidence>
<comment type="caution">
    <text evidence="1">The sequence shown here is derived from an EMBL/GenBank/DDBJ whole genome shotgun (WGS) entry which is preliminary data.</text>
</comment>
<dbReference type="EMBL" id="NAFL01000248">
    <property type="protein sequence ID" value="OSJ32543.1"/>
    <property type="molecule type" value="Genomic_DNA"/>
</dbReference>
<proteinExistence type="predicted"/>
<dbReference type="Proteomes" id="UP000193335">
    <property type="component" value="Unassembled WGS sequence"/>
</dbReference>
<sequence>MFDPRVTPTATREMLSDVGLCEAIASMRYDADFSHVDVDESDWPYVERVSEIEGNPVWAVDDHGLRYVVIRGLVWGVADLALAEAGIRVAALTAFTRLDEVA</sequence>
<name>A0A1Y2JNN9_BRAJP</name>
<protein>
    <submittedName>
        <fullName evidence="1">Uncharacterized protein</fullName>
    </submittedName>
</protein>
<dbReference type="AlphaFoldDB" id="A0A1Y2JNN9"/>